<evidence type="ECO:0000313" key="12">
    <source>
        <dbReference type="EMBL" id="AGI74733.1"/>
    </source>
</evidence>
<keyword evidence="13" id="KW-1185">Reference proteome</keyword>
<keyword evidence="3 9" id="KW-0808">Transferase</keyword>
<evidence type="ECO:0000256" key="2">
    <source>
        <dbReference type="ARBA" id="ARBA00022478"/>
    </source>
</evidence>
<geneLocation type="plasmid" evidence="12 13">
    <name>pOA238_118</name>
</geneLocation>
<dbReference type="NCBIfam" id="TIGR02395">
    <property type="entry name" value="rpoN_sigma"/>
    <property type="match status" value="1"/>
</dbReference>
<dbReference type="InterPro" id="IPR038709">
    <property type="entry name" value="RpoN_core-bd_sf"/>
</dbReference>
<dbReference type="PANTHER" id="PTHR32248">
    <property type="entry name" value="RNA POLYMERASE SIGMA-54 FACTOR"/>
    <property type="match status" value="1"/>
</dbReference>
<dbReference type="PROSITE" id="PS50044">
    <property type="entry name" value="SIGMA54_3"/>
    <property type="match status" value="1"/>
</dbReference>
<keyword evidence="6 9" id="KW-0731">Sigma factor</keyword>
<dbReference type="GO" id="GO:0001216">
    <property type="term" value="F:DNA-binding transcription activator activity"/>
    <property type="evidence" value="ECO:0007669"/>
    <property type="project" value="InterPro"/>
</dbReference>
<dbReference type="PROSITE" id="PS00717">
    <property type="entry name" value="SIGMA54_1"/>
    <property type="match status" value="1"/>
</dbReference>
<keyword evidence="12" id="KW-0614">Plasmid</keyword>
<evidence type="ECO:0000256" key="1">
    <source>
        <dbReference type="ARBA" id="ARBA00008798"/>
    </source>
</evidence>
<dbReference type="PRINTS" id="PR00045">
    <property type="entry name" value="SIGMA54FCT"/>
</dbReference>
<dbReference type="GO" id="GO:0006352">
    <property type="term" value="P:DNA-templated transcription initiation"/>
    <property type="evidence" value="ECO:0007669"/>
    <property type="project" value="InterPro"/>
</dbReference>
<evidence type="ECO:0000256" key="6">
    <source>
        <dbReference type="ARBA" id="ARBA00023082"/>
    </source>
</evidence>
<keyword evidence="5 9" id="KW-0805">Transcription regulation</keyword>
<dbReference type="Pfam" id="PF00309">
    <property type="entry name" value="Sigma54_AID"/>
    <property type="match status" value="1"/>
</dbReference>
<evidence type="ECO:0000259" key="10">
    <source>
        <dbReference type="Pfam" id="PF04552"/>
    </source>
</evidence>
<dbReference type="Pfam" id="PF04963">
    <property type="entry name" value="Sigma54_CBD"/>
    <property type="match status" value="1"/>
</dbReference>
<keyword evidence="4 9" id="KW-0548">Nucleotidyltransferase</keyword>
<reference evidence="12 13" key="1">
    <citation type="journal article" date="2013" name="PLoS ONE">
        <title>Poles Apart: Arctic and Antarctic Octadecabacter strains Share High Genome Plasticity and a New Type of Xanthorhodopsin.</title>
        <authorList>
            <person name="Vollmers J."/>
            <person name="Voget S."/>
            <person name="Dietrich S."/>
            <person name="Gollnow K."/>
            <person name="Smits M."/>
            <person name="Meyer K."/>
            <person name="Brinkhoff T."/>
            <person name="Simon M."/>
            <person name="Daniel R."/>
        </authorList>
    </citation>
    <scope>NUCLEOTIDE SEQUENCE [LARGE SCALE GENOMIC DNA]</scope>
    <source>
        <strain evidence="12 13">238</strain>
        <plasmid evidence="13">Plasmid pOA238_118</plasmid>
    </source>
</reference>
<dbReference type="GO" id="GO:0003677">
    <property type="term" value="F:DNA binding"/>
    <property type="evidence" value="ECO:0007669"/>
    <property type="project" value="UniProtKB-KW"/>
</dbReference>
<dbReference type="OrthoDB" id="9814402at2"/>
<evidence type="ECO:0000256" key="7">
    <source>
        <dbReference type="ARBA" id="ARBA00023125"/>
    </source>
</evidence>
<dbReference type="Gene3D" id="1.10.10.60">
    <property type="entry name" value="Homeodomain-like"/>
    <property type="match status" value="1"/>
</dbReference>
<accession>M9RSL0</accession>
<dbReference type="GO" id="GO:0016987">
    <property type="term" value="F:sigma factor activity"/>
    <property type="evidence" value="ECO:0007669"/>
    <property type="project" value="UniProtKB-KW"/>
</dbReference>
<evidence type="ECO:0000256" key="5">
    <source>
        <dbReference type="ARBA" id="ARBA00023015"/>
    </source>
</evidence>
<dbReference type="Proteomes" id="UP000004688">
    <property type="component" value="Plasmid pOA238_118"/>
</dbReference>
<comment type="function">
    <text evidence="9">Sigma factors are initiation factors that promote the attachment of RNA polymerase to specific initiation sites and are then released.</text>
</comment>
<dbReference type="Gene3D" id="1.10.10.1330">
    <property type="entry name" value="RNA polymerase sigma-54 factor, core-binding domain"/>
    <property type="match status" value="1"/>
</dbReference>
<evidence type="ECO:0000256" key="9">
    <source>
        <dbReference type="PIRNR" id="PIRNR000774"/>
    </source>
</evidence>
<dbReference type="PIRSF" id="PIRSF000774">
    <property type="entry name" value="RpoN"/>
    <property type="match status" value="1"/>
</dbReference>
<dbReference type="GO" id="GO:0016779">
    <property type="term" value="F:nucleotidyltransferase activity"/>
    <property type="evidence" value="ECO:0007669"/>
    <property type="project" value="UniProtKB-KW"/>
</dbReference>
<evidence type="ECO:0000259" key="11">
    <source>
        <dbReference type="Pfam" id="PF04963"/>
    </source>
</evidence>
<dbReference type="InterPro" id="IPR007634">
    <property type="entry name" value="RNA_pol_sigma_54_DNA-bd"/>
</dbReference>
<dbReference type="AlphaFoldDB" id="M9RSL0"/>
<feature type="domain" description="RNA polymerase sigma factor 54 core-binding" evidence="11">
    <location>
        <begin position="90"/>
        <end position="268"/>
    </location>
</feature>
<keyword evidence="8 9" id="KW-0804">Transcription</keyword>
<dbReference type="PROSITE" id="PS00718">
    <property type="entry name" value="SIGMA54_2"/>
    <property type="match status" value="1"/>
</dbReference>
<keyword evidence="2 9" id="KW-0240">DNA-directed RNA polymerase</keyword>
<evidence type="ECO:0000256" key="4">
    <source>
        <dbReference type="ARBA" id="ARBA00022695"/>
    </source>
</evidence>
<dbReference type="PANTHER" id="PTHR32248:SF4">
    <property type="entry name" value="RNA POLYMERASE SIGMA-54 FACTOR"/>
    <property type="match status" value="1"/>
</dbReference>
<dbReference type="HOGENOM" id="CLU_020569_0_0_5"/>
<evidence type="ECO:0000256" key="8">
    <source>
        <dbReference type="ARBA" id="ARBA00023163"/>
    </source>
</evidence>
<dbReference type="InterPro" id="IPR000394">
    <property type="entry name" value="RNA_pol_sigma_54"/>
</dbReference>
<sequence length="452" mass="50166">MISYSMNVQLAQKQSLVFTPQLQQAIKLLLLTNIDLSSYAEKMAEENPFLEVELPSRGSVESRNSITSMPSTSPQSDFDPVSLLVDTSGASFGARLFQQVEETLKNPFERKIGYAIASHVEPSGWLSLSTCALAESLGVDEKFVEQALTKLQSAEPSGLFARNLAECLRLQISTSDYDYAKMTIIIDNLPLVARGALTALRRKTGCHADDIRRLLQRLRSLDPKPGLALFNGIAPPVRQPDIITGKTLDGEWFVEMNQATLPIIKVDEVTGHKVRKLVNAPQDQAFVRDTLGNARWLSRAIAQRNETSIKIAAEIVRIQKPFLEHGIQHMRPLKLKTVADAVGVHESTISRVTSSLMMQTPQGTYPLKIFFSTAIELGGHDEGVSARVVREKIRSLVGAEVPGKPLSDETIVQELNRAGLNIARRTIAKYRKLDKIPSSFQRRRNYQLQGII</sequence>
<proteinExistence type="inferred from homology"/>
<dbReference type="GO" id="GO:0000428">
    <property type="term" value="C:DNA-directed RNA polymerase complex"/>
    <property type="evidence" value="ECO:0007669"/>
    <property type="project" value="UniProtKB-KW"/>
</dbReference>
<dbReference type="InterPro" id="IPR007046">
    <property type="entry name" value="RNA_pol_sigma_54_core-bd"/>
</dbReference>
<dbReference type="Pfam" id="PF04552">
    <property type="entry name" value="Sigma54_DBD"/>
    <property type="match status" value="1"/>
</dbReference>
<comment type="similarity">
    <text evidence="1 9">Belongs to the sigma-54 factor family.</text>
</comment>
<evidence type="ECO:0000313" key="13">
    <source>
        <dbReference type="Proteomes" id="UP000004688"/>
    </source>
</evidence>
<organism evidence="12 13">
    <name type="scientific">Octadecabacter arcticus 238</name>
    <dbReference type="NCBI Taxonomy" id="391616"/>
    <lineage>
        <taxon>Bacteria</taxon>
        <taxon>Pseudomonadati</taxon>
        <taxon>Pseudomonadota</taxon>
        <taxon>Alphaproteobacteria</taxon>
        <taxon>Rhodobacterales</taxon>
        <taxon>Roseobacteraceae</taxon>
        <taxon>Octadecabacter</taxon>
    </lineage>
</organism>
<dbReference type="EMBL" id="CP003743">
    <property type="protein sequence ID" value="AGI74733.1"/>
    <property type="molecule type" value="Genomic_DNA"/>
</dbReference>
<dbReference type="KEGG" id="oar:OA238_118p0380"/>
<feature type="domain" description="RNA polymerase sigma factor 54 DNA-binding" evidence="10">
    <location>
        <begin position="285"/>
        <end position="444"/>
    </location>
</feature>
<protein>
    <recommendedName>
        <fullName evidence="9">RNA polymerase sigma-54 factor</fullName>
    </recommendedName>
</protein>
<keyword evidence="7 9" id="KW-0238">DNA-binding</keyword>
<evidence type="ECO:0000256" key="3">
    <source>
        <dbReference type="ARBA" id="ARBA00022679"/>
    </source>
</evidence>
<gene>
    <name evidence="12" type="primary">rpoN</name>
    <name evidence="12" type="ORF">OA238_118p0380</name>
</gene>
<name>M9RSL0_9RHOB</name>